<dbReference type="NCBIfam" id="TIGR00778">
    <property type="entry name" value="ahpD_dom"/>
    <property type="match status" value="1"/>
</dbReference>
<evidence type="ECO:0000313" key="3">
    <source>
        <dbReference type="Proteomes" id="UP000275012"/>
    </source>
</evidence>
<organism evidence="2 3">
    <name type="scientific">Solilutibacter pythonis</name>
    <dbReference type="NCBI Taxonomy" id="2483112"/>
    <lineage>
        <taxon>Bacteria</taxon>
        <taxon>Pseudomonadati</taxon>
        <taxon>Pseudomonadota</taxon>
        <taxon>Gammaproteobacteria</taxon>
        <taxon>Lysobacterales</taxon>
        <taxon>Lysobacteraceae</taxon>
        <taxon>Solilutibacter</taxon>
    </lineage>
</organism>
<dbReference type="InterPro" id="IPR029032">
    <property type="entry name" value="AhpD-like"/>
</dbReference>
<feature type="domain" description="Carboxymuconolactone decarboxylase-like" evidence="1">
    <location>
        <begin position="36"/>
        <end position="105"/>
    </location>
</feature>
<keyword evidence="3" id="KW-1185">Reference proteome</keyword>
<dbReference type="EMBL" id="RFLY01000009">
    <property type="protein sequence ID" value="RMH92912.1"/>
    <property type="molecule type" value="Genomic_DNA"/>
</dbReference>
<gene>
    <name evidence="2" type="ORF">EBB59_07900</name>
</gene>
<name>A0A3M2I146_9GAMM</name>
<dbReference type="RefSeq" id="WP_122101645.1">
    <property type="nucleotide sequence ID" value="NZ_RFLY01000009.1"/>
</dbReference>
<dbReference type="PANTHER" id="PTHR33930">
    <property type="entry name" value="ALKYL HYDROPEROXIDE REDUCTASE AHPD"/>
    <property type="match status" value="1"/>
</dbReference>
<accession>A0A3M2I146</accession>
<dbReference type="Gene3D" id="1.20.1290.10">
    <property type="entry name" value="AhpD-like"/>
    <property type="match status" value="1"/>
</dbReference>
<comment type="caution">
    <text evidence="2">The sequence shown here is derived from an EMBL/GenBank/DDBJ whole genome shotgun (WGS) entry which is preliminary data.</text>
</comment>
<evidence type="ECO:0000313" key="2">
    <source>
        <dbReference type="EMBL" id="RMH92912.1"/>
    </source>
</evidence>
<dbReference type="Pfam" id="PF02627">
    <property type="entry name" value="CMD"/>
    <property type="match status" value="1"/>
</dbReference>
<protein>
    <submittedName>
        <fullName evidence="2">Carboxymuconolactone decarboxylase family protein</fullName>
    </submittedName>
</protein>
<dbReference type="PANTHER" id="PTHR33930:SF2">
    <property type="entry name" value="BLR3452 PROTEIN"/>
    <property type="match status" value="1"/>
</dbReference>
<dbReference type="InterPro" id="IPR004675">
    <property type="entry name" value="AhpD_core"/>
</dbReference>
<sequence length="111" mass="11639">MLDWKAYQKQLMARVGEIGKLSPDTVGGYQMLSSAGHKTGHLDAGTRELIALAVAVTTRCDGCIAVHADAARKLGVSREEIAEALGVAVALNAGAAMSYSARVMDALDSHR</sequence>
<dbReference type="GO" id="GO:0051920">
    <property type="term" value="F:peroxiredoxin activity"/>
    <property type="evidence" value="ECO:0007669"/>
    <property type="project" value="InterPro"/>
</dbReference>
<evidence type="ECO:0000259" key="1">
    <source>
        <dbReference type="Pfam" id="PF02627"/>
    </source>
</evidence>
<reference evidence="2 3" key="1">
    <citation type="submission" date="2018-10" db="EMBL/GenBank/DDBJ databases">
        <title>Proposal of Lysobacter pythonis sp. nov. isolated from royal pythons (Python regius).</title>
        <authorList>
            <person name="Hans-Juergen B."/>
            <person name="Huptas C."/>
            <person name="Sandra B."/>
            <person name="Igor L."/>
            <person name="Joachim S."/>
            <person name="Siegfried S."/>
            <person name="Mareike W."/>
            <person name="Peter K."/>
        </authorList>
    </citation>
    <scope>NUCLEOTIDE SEQUENCE [LARGE SCALE GENOMIC DNA]</scope>
    <source>
        <strain evidence="2 3">4284/11</strain>
    </source>
</reference>
<dbReference type="SUPFAM" id="SSF69118">
    <property type="entry name" value="AhpD-like"/>
    <property type="match status" value="1"/>
</dbReference>
<dbReference type="OrthoDB" id="1683318at2"/>
<dbReference type="Proteomes" id="UP000275012">
    <property type="component" value="Unassembled WGS sequence"/>
</dbReference>
<dbReference type="InterPro" id="IPR003779">
    <property type="entry name" value="CMD-like"/>
</dbReference>
<dbReference type="AlphaFoldDB" id="A0A3M2I146"/>
<proteinExistence type="predicted"/>